<sequence length="136" mass="16260">MVMVKLGKIGELHKELQNWKSYLQFIDDEMVFIQRLLNSYIFEPRTPNLFERLEDFKQEFHDSKIEKNQLKKAILEHEKHLGGLVECTSDDCDSHYFEKHLEFKDAMSAYIESYLKLKHKVYSYAGSVLKRKKPQD</sequence>
<proteinExistence type="predicted"/>
<comment type="caution">
    <text evidence="1">The sequence shown here is derived from an EMBL/GenBank/DDBJ whole genome shotgun (WGS) entry which is preliminary data.</text>
</comment>
<protein>
    <submittedName>
        <fullName evidence="1">Uncharacterized protein</fullName>
    </submittedName>
</protein>
<reference evidence="1 2" key="1">
    <citation type="submission" date="2018-08" db="EMBL/GenBank/DDBJ databases">
        <title>Proposal of Muricauda 72 sp.nov. and Muricauda NH166 sp.nov., isolated from seawater.</title>
        <authorList>
            <person name="Cheng H."/>
            <person name="Wu Y.-H."/>
            <person name="Guo L.-L."/>
            <person name="Xu X.-W."/>
        </authorList>
    </citation>
    <scope>NUCLEOTIDE SEQUENCE [LARGE SCALE GENOMIC DNA]</scope>
    <source>
        <strain evidence="1 2">72</strain>
    </source>
</reference>
<evidence type="ECO:0000313" key="1">
    <source>
        <dbReference type="EMBL" id="RIV43386.1"/>
    </source>
</evidence>
<dbReference type="EMBL" id="QXFI01000031">
    <property type="protein sequence ID" value="RIV43386.1"/>
    <property type="molecule type" value="Genomic_DNA"/>
</dbReference>
<evidence type="ECO:0000313" key="2">
    <source>
        <dbReference type="Proteomes" id="UP000266691"/>
    </source>
</evidence>
<accession>A0A3A1NG27</accession>
<dbReference type="AlphaFoldDB" id="A0A3A1NG27"/>
<name>A0A3A1NG27_9FLAO</name>
<dbReference type="Proteomes" id="UP000266691">
    <property type="component" value="Unassembled WGS sequence"/>
</dbReference>
<gene>
    <name evidence="1" type="ORF">D2V05_13260</name>
</gene>
<organism evidence="1 2">
    <name type="scientific">Flagellimonas pelagia</name>
    <dbReference type="NCBI Taxonomy" id="2306998"/>
    <lineage>
        <taxon>Bacteria</taxon>
        <taxon>Pseudomonadati</taxon>
        <taxon>Bacteroidota</taxon>
        <taxon>Flavobacteriia</taxon>
        <taxon>Flavobacteriales</taxon>
        <taxon>Flavobacteriaceae</taxon>
        <taxon>Flagellimonas</taxon>
    </lineage>
</organism>